<dbReference type="RefSeq" id="WP_158766585.1">
    <property type="nucleotide sequence ID" value="NZ_CP047045.1"/>
</dbReference>
<dbReference type="InterPro" id="IPR015797">
    <property type="entry name" value="NUDIX_hydrolase-like_dom_sf"/>
</dbReference>
<name>A0A6I6MM46_9CAUL</name>
<feature type="domain" description="NrtR DNA-binding winged helix" evidence="1">
    <location>
        <begin position="247"/>
        <end position="306"/>
    </location>
</feature>
<dbReference type="InterPro" id="IPR036388">
    <property type="entry name" value="WH-like_DNA-bd_sf"/>
</dbReference>
<dbReference type="SUPFAM" id="SSF55811">
    <property type="entry name" value="Nudix"/>
    <property type="match status" value="1"/>
</dbReference>
<keyword evidence="3" id="KW-1185">Reference proteome</keyword>
<dbReference type="EMBL" id="CP047045">
    <property type="protein sequence ID" value="QGZ95749.1"/>
    <property type="molecule type" value="Genomic_DNA"/>
</dbReference>
<dbReference type="SUPFAM" id="SSF46785">
    <property type="entry name" value="Winged helix' DNA-binding domain"/>
    <property type="match status" value="1"/>
</dbReference>
<evidence type="ECO:0000259" key="1">
    <source>
        <dbReference type="Pfam" id="PF21906"/>
    </source>
</evidence>
<dbReference type="InterPro" id="IPR054105">
    <property type="entry name" value="WHD_NrtR"/>
</dbReference>
<reference evidence="3" key="1">
    <citation type="submission" date="2019-12" db="EMBL/GenBank/DDBJ databases">
        <title>Complete genome of Terracaulis silvestris 0127_4.</title>
        <authorList>
            <person name="Vieira S."/>
            <person name="Riedel T."/>
            <person name="Sproer C."/>
            <person name="Pascual J."/>
            <person name="Boedeker C."/>
            <person name="Overmann J."/>
        </authorList>
    </citation>
    <scope>NUCLEOTIDE SEQUENCE [LARGE SCALE GENOMIC DNA]</scope>
    <source>
        <strain evidence="3">0127_4</strain>
    </source>
</reference>
<evidence type="ECO:0000313" key="2">
    <source>
        <dbReference type="EMBL" id="QGZ95749.1"/>
    </source>
</evidence>
<dbReference type="Proteomes" id="UP000431269">
    <property type="component" value="Chromosome"/>
</dbReference>
<dbReference type="Gene3D" id="1.10.10.10">
    <property type="entry name" value="Winged helix-like DNA-binding domain superfamily/Winged helix DNA-binding domain"/>
    <property type="match status" value="1"/>
</dbReference>
<accession>A0A6I6MM46</accession>
<dbReference type="AlphaFoldDB" id="A0A6I6MM46"/>
<dbReference type="Gene3D" id="3.90.79.10">
    <property type="entry name" value="Nucleoside Triphosphate Pyrophosphohydrolase"/>
    <property type="match status" value="1"/>
</dbReference>
<dbReference type="PIRSF" id="PIRSF019423">
    <property type="entry name" value="NMN_biosyn"/>
    <property type="match status" value="1"/>
</dbReference>
<proteinExistence type="predicted"/>
<dbReference type="Pfam" id="PF21906">
    <property type="entry name" value="WHD_NrtR"/>
    <property type="match status" value="1"/>
</dbReference>
<dbReference type="InterPro" id="IPR036390">
    <property type="entry name" value="WH_DNA-bd_sf"/>
</dbReference>
<organism evidence="2 3">
    <name type="scientific">Terricaulis silvestris</name>
    <dbReference type="NCBI Taxonomy" id="2686094"/>
    <lineage>
        <taxon>Bacteria</taxon>
        <taxon>Pseudomonadati</taxon>
        <taxon>Pseudomonadota</taxon>
        <taxon>Alphaproteobacteria</taxon>
        <taxon>Caulobacterales</taxon>
        <taxon>Caulobacteraceae</taxon>
        <taxon>Terricaulis</taxon>
    </lineage>
</organism>
<evidence type="ECO:0000313" key="3">
    <source>
        <dbReference type="Proteomes" id="UP000431269"/>
    </source>
</evidence>
<protein>
    <recommendedName>
        <fullName evidence="1">NrtR DNA-binding winged helix domain-containing protein</fullName>
    </recommendedName>
</protein>
<sequence>MTSAARIVIGLSAAIVAVTEDGPFVVVTREADGDTPGLPFGQFDPAGDRTLELSLRGWVKEQTSFDIGYAEQLYTFGDRGRETPLADIGGSPDRVISISYLALTPSRAVLERVGARWRSWYEFFPWEDWRDGRPRIIDDVIAPKLRAWAQAGRDADTIAQRRSRVRLAFALDGAVWNEERALDRYELLYEANLAPEAARDRARFDGKPAPSITAAPGLGEPMASDHRRILSTAIGRLRAKIKYRPVVFELAPERFTLLHLQRLVESIAGLELHKQNFRRLLDRTGLVEGTREFDTSAGGRPAELFRARRETLNERPVGGVHVPAPRGE</sequence>
<dbReference type="KEGG" id="tsv:DSM104635_02600"/>
<dbReference type="InterPro" id="IPR011213">
    <property type="entry name" value="NMN_biosyn"/>
</dbReference>
<gene>
    <name evidence="2" type="ORF">DSM104635_02600</name>
</gene>